<proteinExistence type="predicted"/>
<accession>A0A1A9B5Q9</accession>
<protein>
    <submittedName>
        <fullName evidence="1">Uncharacterized protein</fullName>
    </submittedName>
</protein>
<evidence type="ECO:0000313" key="2">
    <source>
        <dbReference type="Proteomes" id="UP000199558"/>
    </source>
</evidence>
<keyword evidence="2" id="KW-1185">Reference proteome</keyword>
<sequence>MPDLPVYERWRDVPTGFYTKTQLADLDLPRQAGGPVAAYVATRDWRDRKTTVPLYAWGESVPSPASLAQLEAARRRGGAGRVCDGCGARPDRPAIAGDGGRHWCPACARIQRLRAAVAAAAAGRIDAVLWAAGLIAADAPPAVVVRAWEITRPPSPAGRRNPRPIAVRVDAVDTTGVRLVDATLRLAGPRVRAVPENAVDPATLAEPMRRLLTAPVIVTWSGGEVDQLRWLYDIERPKDWPPAYIGGNPNALWRRATCWRGEVDPDDPRLELRGALDPGTAERTLLVLRRMAATDLTATASP</sequence>
<reference evidence="2" key="1">
    <citation type="submission" date="2016-06" db="EMBL/GenBank/DDBJ databases">
        <authorList>
            <person name="Varghese N."/>
            <person name="Submissions Spin"/>
        </authorList>
    </citation>
    <scope>NUCLEOTIDE SEQUENCE [LARGE SCALE GENOMIC DNA]</scope>
    <source>
        <strain evidence="2">DSM 45794</strain>
    </source>
</reference>
<dbReference type="AlphaFoldDB" id="A0A1A9B5Q9"/>
<organism evidence="1 2">
    <name type="scientific">Micromonospora sediminicola</name>
    <dbReference type="NCBI Taxonomy" id="946078"/>
    <lineage>
        <taxon>Bacteria</taxon>
        <taxon>Bacillati</taxon>
        <taxon>Actinomycetota</taxon>
        <taxon>Actinomycetes</taxon>
        <taxon>Micromonosporales</taxon>
        <taxon>Micromonosporaceae</taxon>
        <taxon>Micromonospora</taxon>
    </lineage>
</organism>
<dbReference type="Proteomes" id="UP000199558">
    <property type="component" value="Unassembled WGS sequence"/>
</dbReference>
<gene>
    <name evidence="1" type="ORF">GA0070622_1217</name>
</gene>
<dbReference type="STRING" id="946078.GA0070622_1217"/>
<dbReference type="EMBL" id="FLRH01000003">
    <property type="protein sequence ID" value="SBT64247.1"/>
    <property type="molecule type" value="Genomic_DNA"/>
</dbReference>
<name>A0A1A9B5Q9_9ACTN</name>
<evidence type="ECO:0000313" key="1">
    <source>
        <dbReference type="EMBL" id="SBT64247.1"/>
    </source>
</evidence>
<dbReference type="RefSeq" id="WP_141684532.1">
    <property type="nucleotide sequence ID" value="NZ_FLRH01000003.1"/>
</dbReference>
<dbReference type="OrthoDB" id="3698564at2"/>